<feature type="chain" id="PRO_5013312782" description="Tat pathway signal sequence domain protein" evidence="1">
    <location>
        <begin position="24"/>
        <end position="149"/>
    </location>
</feature>
<sequence>MSKATATARLLAASIAMSPLAGATALAQEASTAPSLTLELNGLEPSAGGCRLTFLVRNELGAALEKAAFEIVLFDKAGLVQRLTVLDFKDLPDGKTKVRQFDLADTDCAAVGRVLVNDAVACDGDGVEAGACIRHLDAATKAADVTFGS</sequence>
<evidence type="ECO:0008006" key="4">
    <source>
        <dbReference type="Google" id="ProtNLM"/>
    </source>
</evidence>
<dbReference type="EMBL" id="CP018171">
    <property type="protein sequence ID" value="APH71827.1"/>
    <property type="molecule type" value="Genomic_DNA"/>
</dbReference>
<evidence type="ECO:0000313" key="2">
    <source>
        <dbReference type="EMBL" id="APH71827.1"/>
    </source>
</evidence>
<name>A0A1L3SQX0_9HYPH</name>
<dbReference type="KEGG" id="meso:BSQ44_10930"/>
<protein>
    <recommendedName>
        <fullName evidence="4">Tat pathway signal sequence domain protein</fullName>
    </recommendedName>
</protein>
<accession>A0A1L3SQX0</accession>
<evidence type="ECO:0000313" key="3">
    <source>
        <dbReference type="Proteomes" id="UP000182840"/>
    </source>
</evidence>
<dbReference type="RefSeq" id="WP_072603985.1">
    <property type="nucleotide sequence ID" value="NZ_CP018171.1"/>
</dbReference>
<feature type="signal peptide" evidence="1">
    <location>
        <begin position="1"/>
        <end position="23"/>
    </location>
</feature>
<dbReference type="OrthoDB" id="7707524at2"/>
<keyword evidence="3" id="KW-1185">Reference proteome</keyword>
<evidence type="ECO:0000256" key="1">
    <source>
        <dbReference type="SAM" id="SignalP"/>
    </source>
</evidence>
<dbReference type="Proteomes" id="UP000182840">
    <property type="component" value="Chromosome"/>
</dbReference>
<reference evidence="3" key="1">
    <citation type="submission" date="2016-11" db="EMBL/GenBank/DDBJ databases">
        <title>Mesorhizobium oceanicum sp. nov., isolated from deep seawater in South China Sea.</title>
        <authorList>
            <person name="Fu G.-Y."/>
        </authorList>
    </citation>
    <scope>NUCLEOTIDE SEQUENCE [LARGE SCALE GENOMIC DNA]</scope>
    <source>
        <strain evidence="3">B7</strain>
    </source>
</reference>
<keyword evidence="1" id="KW-0732">Signal</keyword>
<organism evidence="2 3">
    <name type="scientific">Aquibium oceanicum</name>
    <dbReference type="NCBI Taxonomy" id="1670800"/>
    <lineage>
        <taxon>Bacteria</taxon>
        <taxon>Pseudomonadati</taxon>
        <taxon>Pseudomonadota</taxon>
        <taxon>Alphaproteobacteria</taxon>
        <taxon>Hyphomicrobiales</taxon>
        <taxon>Phyllobacteriaceae</taxon>
        <taxon>Aquibium</taxon>
    </lineage>
</organism>
<dbReference type="STRING" id="1670800.BSQ44_10930"/>
<proteinExistence type="predicted"/>
<dbReference type="AlphaFoldDB" id="A0A1L3SQX0"/>
<gene>
    <name evidence="2" type="ORF">BSQ44_10930</name>
</gene>